<evidence type="ECO:0000256" key="1">
    <source>
        <dbReference type="SAM" id="SignalP"/>
    </source>
</evidence>
<evidence type="ECO:0000313" key="2">
    <source>
        <dbReference type="EMBL" id="RUS67738.1"/>
    </source>
</evidence>
<proteinExistence type="predicted"/>
<evidence type="ECO:0000313" key="3">
    <source>
        <dbReference type="Proteomes" id="UP000286947"/>
    </source>
</evidence>
<dbReference type="NCBIfam" id="TIGR03757">
    <property type="entry name" value="conj_TIGR03757"/>
    <property type="match status" value="1"/>
</dbReference>
<dbReference type="EMBL" id="PQSP01000001">
    <property type="protein sequence ID" value="RUS67738.1"/>
    <property type="molecule type" value="Genomic_DNA"/>
</dbReference>
<name>A0A433SG74_9BURK</name>
<accession>A0A433SG74</accession>
<evidence type="ECO:0008006" key="4">
    <source>
        <dbReference type="Google" id="ProtNLM"/>
    </source>
</evidence>
<comment type="caution">
    <text evidence="2">The sequence shown here is derived from an EMBL/GenBank/DDBJ whole genome shotgun (WGS) entry which is preliminary data.</text>
</comment>
<dbReference type="Proteomes" id="UP000286947">
    <property type="component" value="Unassembled WGS sequence"/>
</dbReference>
<dbReference type="InterPro" id="IPR011090">
    <property type="entry name" value="Integr_conj_element_PFL4709"/>
</dbReference>
<gene>
    <name evidence="2" type="ORF">CUZ56_00215</name>
</gene>
<dbReference type="RefSeq" id="WP_126977365.1">
    <property type="nucleotide sequence ID" value="NZ_PQSP01000001.1"/>
</dbReference>
<feature type="chain" id="PRO_5019518070" description="Integrating conjugative element protein" evidence="1">
    <location>
        <begin position="23"/>
        <end position="134"/>
    </location>
</feature>
<feature type="signal peptide" evidence="1">
    <location>
        <begin position="1"/>
        <end position="22"/>
    </location>
</feature>
<keyword evidence="3" id="KW-1185">Reference proteome</keyword>
<reference evidence="2 3" key="1">
    <citation type="submission" date="2018-01" db="EMBL/GenBank/DDBJ databases">
        <title>Saezia sanguinis gen. nov., sp. nov., in the order Burkholderiales isolated from human blood.</title>
        <authorList>
            <person name="Medina-Pascual M.J."/>
            <person name="Valdezate S."/>
            <person name="Monzon S."/>
            <person name="Cuesta I."/>
            <person name="Carrasco G."/>
            <person name="Villalon P."/>
            <person name="Saez-Nieto J.A."/>
        </authorList>
    </citation>
    <scope>NUCLEOTIDE SEQUENCE [LARGE SCALE GENOMIC DNA]</scope>
    <source>
        <strain evidence="2 3">CNM695-12</strain>
    </source>
</reference>
<dbReference type="Pfam" id="PF07511">
    <property type="entry name" value="DUF1525"/>
    <property type="match status" value="1"/>
</dbReference>
<dbReference type="AlphaFoldDB" id="A0A433SG74"/>
<sequence length="134" mass="15027" precursor="true">MHKYIVSCIAALALLASFGVNAQQILVFTDTEHPVFSVPDQAHVYELDQVRQIEESLFSDLDTHKGDPAELAKARLTAQTHHQLAQSYRGIVDAWTLGVQKIPAVVVERQYVVYGEPDVGEAVSRIQNYQEKHQ</sequence>
<protein>
    <recommendedName>
        <fullName evidence="4">Integrating conjugative element protein</fullName>
    </recommendedName>
</protein>
<keyword evidence="1" id="KW-0732">Signal</keyword>
<organism evidence="2 3">
    <name type="scientific">Saezia sanguinis</name>
    <dbReference type="NCBI Taxonomy" id="1965230"/>
    <lineage>
        <taxon>Bacteria</taxon>
        <taxon>Pseudomonadati</taxon>
        <taxon>Pseudomonadota</taxon>
        <taxon>Betaproteobacteria</taxon>
        <taxon>Burkholderiales</taxon>
        <taxon>Saeziaceae</taxon>
        <taxon>Saezia</taxon>
    </lineage>
</organism>
<dbReference type="OrthoDB" id="8448784at2"/>